<accession>A0AAD5WDF8</accession>
<sequence>MGKNRYYTLKQQFVRIFFWLQWGKWKTDLTGWTGTFHRGNHRRDIGRKDTTAVTRTSRRKCPLGAYVEIIEDSRPVRSQSVESCNVVAARGADPSVQCPLTAATEAVTNSSDSSQPPPTGNGKVQSSPNQETATNEVKSNQCLIVPQNFEILMRCAICMEIFHNPANVTPYCSLSSVSWTNSGMEKDAQFNEVVQSFLVTNPTKRRSSSELEALDAAEADYVSYQNRGHARTRRRGSVPQTRSRTSAERIIRSPFVVRVSHIRAHRAPLTNRQRGERRAYTSNGPVIDLELNVSLFLTQ</sequence>
<reference evidence="2" key="1">
    <citation type="submission" date="2021-06" db="EMBL/GenBank/DDBJ databases">
        <title>Parelaphostrongylus tenuis whole genome reference sequence.</title>
        <authorList>
            <person name="Garwood T.J."/>
            <person name="Larsen P.A."/>
            <person name="Fountain-Jones N.M."/>
            <person name="Garbe J.R."/>
            <person name="Macchietto M.G."/>
            <person name="Kania S.A."/>
            <person name="Gerhold R.W."/>
            <person name="Richards J.E."/>
            <person name="Wolf T.M."/>
        </authorList>
    </citation>
    <scope>NUCLEOTIDE SEQUENCE</scope>
    <source>
        <strain evidence="2">MNPRO001-30</strain>
        <tissue evidence="2">Meninges</tissue>
    </source>
</reference>
<feature type="region of interest" description="Disordered" evidence="1">
    <location>
        <begin position="226"/>
        <end position="246"/>
    </location>
</feature>
<evidence type="ECO:0000256" key="1">
    <source>
        <dbReference type="SAM" id="MobiDB-lite"/>
    </source>
</evidence>
<evidence type="ECO:0000313" key="2">
    <source>
        <dbReference type="EMBL" id="KAJ1366410.1"/>
    </source>
</evidence>
<feature type="compositionally biased region" description="Polar residues" evidence="1">
    <location>
        <begin position="122"/>
        <end position="136"/>
    </location>
</feature>
<protein>
    <submittedName>
        <fullName evidence="2">Uncharacterized protein</fullName>
    </submittedName>
</protein>
<feature type="region of interest" description="Disordered" evidence="1">
    <location>
        <begin position="105"/>
        <end position="136"/>
    </location>
</feature>
<dbReference type="Proteomes" id="UP001196413">
    <property type="component" value="Unassembled WGS sequence"/>
</dbReference>
<proteinExistence type="predicted"/>
<keyword evidence="3" id="KW-1185">Reference proteome</keyword>
<evidence type="ECO:0000313" key="3">
    <source>
        <dbReference type="Proteomes" id="UP001196413"/>
    </source>
</evidence>
<dbReference type="AlphaFoldDB" id="A0AAD5WDF8"/>
<name>A0AAD5WDF8_PARTN</name>
<comment type="caution">
    <text evidence="2">The sequence shown here is derived from an EMBL/GenBank/DDBJ whole genome shotgun (WGS) entry which is preliminary data.</text>
</comment>
<organism evidence="2 3">
    <name type="scientific">Parelaphostrongylus tenuis</name>
    <name type="common">Meningeal worm</name>
    <dbReference type="NCBI Taxonomy" id="148309"/>
    <lineage>
        <taxon>Eukaryota</taxon>
        <taxon>Metazoa</taxon>
        <taxon>Ecdysozoa</taxon>
        <taxon>Nematoda</taxon>
        <taxon>Chromadorea</taxon>
        <taxon>Rhabditida</taxon>
        <taxon>Rhabditina</taxon>
        <taxon>Rhabditomorpha</taxon>
        <taxon>Strongyloidea</taxon>
        <taxon>Metastrongylidae</taxon>
        <taxon>Parelaphostrongylus</taxon>
    </lineage>
</organism>
<gene>
    <name evidence="2" type="ORF">KIN20_027065</name>
</gene>
<dbReference type="EMBL" id="JAHQIW010005549">
    <property type="protein sequence ID" value="KAJ1366410.1"/>
    <property type="molecule type" value="Genomic_DNA"/>
</dbReference>